<dbReference type="RefSeq" id="WP_012201311.1">
    <property type="nucleotide sequence ID" value="NC_010001.1"/>
</dbReference>
<dbReference type="HOGENOM" id="CLU_119953_0_0_9"/>
<evidence type="ECO:0000313" key="1">
    <source>
        <dbReference type="EMBL" id="ABX43662.1"/>
    </source>
</evidence>
<sequence length="192" mass="21734">MSDPLCCPQDPNRMSINRALIEDVDFRGNQGRVTVSYDVTQPNQIILRELLVLLVDERTIILDSSGRRIRMRDLQPGMLVNAIVSPIFTRSNPPQTTAFQITVVREIRNPTRIENILQVNVRNQTILTGNSRNPASQIRFVVNNNTEIFGPRGNRISLSQLRPGQTVRITHENFMTASIPPQTVAIRIQVLL</sequence>
<dbReference type="KEGG" id="cpy:Cphy_3308"/>
<reference evidence="2" key="1">
    <citation type="submission" date="2007-11" db="EMBL/GenBank/DDBJ databases">
        <title>Complete genome sequence of Clostridium phytofermentans ISDg.</title>
        <authorList>
            <person name="Leschine S.B."/>
            <person name="Warnick T.A."/>
            <person name="Blanchard J.L."/>
            <person name="Schnell D.J."/>
            <person name="Petit E.L."/>
            <person name="LaTouf W.G."/>
            <person name="Copeland A."/>
            <person name="Lucas S."/>
            <person name="Lapidus A."/>
            <person name="Barry K."/>
            <person name="Glavina del Rio T."/>
            <person name="Dalin E."/>
            <person name="Tice H."/>
            <person name="Pitluck S."/>
            <person name="Kiss H."/>
            <person name="Brettin T."/>
            <person name="Bruce D."/>
            <person name="Detter J.C."/>
            <person name="Han C."/>
            <person name="Kuske C."/>
            <person name="Schmutz J."/>
            <person name="Larimer F."/>
            <person name="Land M."/>
            <person name="Hauser L."/>
            <person name="Kyrpides N."/>
            <person name="Kim E.A."/>
            <person name="Richardson P."/>
        </authorList>
    </citation>
    <scope>NUCLEOTIDE SEQUENCE [LARGE SCALE GENOMIC DNA]</scope>
    <source>
        <strain evidence="2">ATCC 700394 / DSM 18823 / ISDg</strain>
    </source>
</reference>
<protein>
    <submittedName>
        <fullName evidence="1">Uncharacterized protein</fullName>
    </submittedName>
</protein>
<proteinExistence type="predicted"/>
<evidence type="ECO:0000313" key="2">
    <source>
        <dbReference type="Proteomes" id="UP000000370"/>
    </source>
</evidence>
<keyword evidence="2" id="KW-1185">Reference proteome</keyword>
<accession>A9KSL0</accession>
<dbReference type="EMBL" id="CP000885">
    <property type="protein sequence ID" value="ABX43662.1"/>
    <property type="molecule type" value="Genomic_DNA"/>
</dbReference>
<gene>
    <name evidence="1" type="ordered locus">Cphy_3308</name>
</gene>
<dbReference type="Proteomes" id="UP000000370">
    <property type="component" value="Chromosome"/>
</dbReference>
<dbReference type="AlphaFoldDB" id="A9KSL0"/>
<name>A9KSL0_LACP7</name>
<organism evidence="1 2">
    <name type="scientific">Lachnoclostridium phytofermentans (strain ATCC 700394 / DSM 18823 / ISDg)</name>
    <name type="common">Clostridium phytofermentans</name>
    <dbReference type="NCBI Taxonomy" id="357809"/>
    <lineage>
        <taxon>Bacteria</taxon>
        <taxon>Bacillati</taxon>
        <taxon>Bacillota</taxon>
        <taxon>Clostridia</taxon>
        <taxon>Lachnospirales</taxon>
        <taxon>Lachnospiraceae</taxon>
    </lineage>
</organism>
<dbReference type="eggNOG" id="ENOG5030473">
    <property type="taxonomic scope" value="Bacteria"/>
</dbReference>
<dbReference type="OrthoDB" id="2029085at2"/>